<accession>A0A9X2C2W7</accession>
<gene>
    <name evidence="2" type="ORF">LPC04_16480</name>
</gene>
<evidence type="ECO:0000313" key="2">
    <source>
        <dbReference type="EMBL" id="MCK9687304.1"/>
    </source>
</evidence>
<evidence type="ECO:0000256" key="1">
    <source>
        <dbReference type="SAM" id="SignalP"/>
    </source>
</evidence>
<proteinExistence type="predicted"/>
<sequence length="201" mass="21376">MMSRTLILAASISTLLLAGCDTTALQRQAQSAVTSVQAAVTPREVMTYKAYADAARPVLDATNGVMKHAGYAPRVEVGNVTFRDSIGRRYDSPLIAKTFRFAVPQDAVDAESKELQPMFAALGARLVEWNAVEALELIAVSSDNEGADYLVTQMHKAAPGLKVTKQVGPLASAGYSGIEMRMVNTNLNRQLAASTTASAAK</sequence>
<organism evidence="2 3">
    <name type="scientific">Scleromatobacter humisilvae</name>
    <dbReference type="NCBI Taxonomy" id="2897159"/>
    <lineage>
        <taxon>Bacteria</taxon>
        <taxon>Pseudomonadati</taxon>
        <taxon>Pseudomonadota</taxon>
        <taxon>Betaproteobacteria</taxon>
        <taxon>Burkholderiales</taxon>
        <taxon>Sphaerotilaceae</taxon>
        <taxon>Scleromatobacter</taxon>
    </lineage>
</organism>
<keyword evidence="3" id="KW-1185">Reference proteome</keyword>
<dbReference type="EMBL" id="JAJLJH010000004">
    <property type="protein sequence ID" value="MCK9687304.1"/>
    <property type="molecule type" value="Genomic_DNA"/>
</dbReference>
<name>A0A9X2C2W7_9BURK</name>
<keyword evidence="1" id="KW-0732">Signal</keyword>
<comment type="caution">
    <text evidence="2">The sequence shown here is derived from an EMBL/GenBank/DDBJ whole genome shotgun (WGS) entry which is preliminary data.</text>
</comment>
<dbReference type="PROSITE" id="PS51257">
    <property type="entry name" value="PROKAR_LIPOPROTEIN"/>
    <property type="match status" value="1"/>
</dbReference>
<dbReference type="Proteomes" id="UP001139353">
    <property type="component" value="Unassembled WGS sequence"/>
</dbReference>
<feature type="chain" id="PRO_5040992973" evidence="1">
    <location>
        <begin position="19"/>
        <end position="201"/>
    </location>
</feature>
<reference evidence="2" key="1">
    <citation type="submission" date="2021-11" db="EMBL/GenBank/DDBJ databases">
        <title>BS-T2-15 a new species belonging to the Comamonadaceae family isolated from the soil of a French oak forest.</title>
        <authorList>
            <person name="Mieszkin S."/>
            <person name="Alain K."/>
        </authorList>
    </citation>
    <scope>NUCLEOTIDE SEQUENCE</scope>
    <source>
        <strain evidence="2">BS-T2-15</strain>
    </source>
</reference>
<feature type="signal peptide" evidence="1">
    <location>
        <begin position="1"/>
        <end position="18"/>
    </location>
</feature>
<dbReference type="AlphaFoldDB" id="A0A9X2C2W7"/>
<protein>
    <submittedName>
        <fullName evidence="2">Uncharacterized protein</fullName>
    </submittedName>
</protein>
<dbReference type="RefSeq" id="WP_275683344.1">
    <property type="nucleotide sequence ID" value="NZ_JAJLJH010000004.1"/>
</dbReference>
<evidence type="ECO:0000313" key="3">
    <source>
        <dbReference type="Proteomes" id="UP001139353"/>
    </source>
</evidence>